<keyword evidence="6 7" id="KW-0503">Monooxygenase</keyword>
<feature type="transmembrane region" description="Helical" evidence="8">
    <location>
        <begin position="297"/>
        <end position="322"/>
    </location>
</feature>
<keyword evidence="8" id="KW-0472">Membrane</keyword>
<evidence type="ECO:0000256" key="1">
    <source>
        <dbReference type="ARBA" id="ARBA00010617"/>
    </source>
</evidence>
<evidence type="ECO:0000313" key="9">
    <source>
        <dbReference type="Proteomes" id="UP000694888"/>
    </source>
</evidence>
<accession>A0ABM0JVM7</accession>
<keyword evidence="5 7" id="KW-0408">Iron</keyword>
<evidence type="ECO:0000256" key="8">
    <source>
        <dbReference type="SAM" id="Phobius"/>
    </source>
</evidence>
<dbReference type="GeneID" id="101858043"/>
<protein>
    <submittedName>
        <fullName evidence="10">Cytochrome P450 2D1</fullName>
    </submittedName>
</protein>
<dbReference type="Pfam" id="PF00067">
    <property type="entry name" value="p450"/>
    <property type="match status" value="1"/>
</dbReference>
<keyword evidence="3 7" id="KW-0479">Metal-binding</keyword>
<gene>
    <name evidence="10" type="primary">LOC101858043</name>
</gene>
<evidence type="ECO:0000256" key="5">
    <source>
        <dbReference type="ARBA" id="ARBA00023004"/>
    </source>
</evidence>
<dbReference type="Gene3D" id="1.10.630.10">
    <property type="entry name" value="Cytochrome P450"/>
    <property type="match status" value="1"/>
</dbReference>
<keyword evidence="8" id="KW-0812">Transmembrane</keyword>
<dbReference type="InterPro" id="IPR001128">
    <property type="entry name" value="Cyt_P450"/>
</dbReference>
<name>A0ABM0JVM7_APLCA</name>
<dbReference type="PRINTS" id="PR00463">
    <property type="entry name" value="EP450I"/>
</dbReference>
<dbReference type="PANTHER" id="PTHR24289">
    <property type="entry name" value="STEROID 17-ALPHA-HYDROXYLASE/17,20 LYASE"/>
    <property type="match status" value="1"/>
</dbReference>
<keyword evidence="9" id="KW-1185">Reference proteome</keyword>
<reference evidence="10" key="1">
    <citation type="submission" date="2025-08" db="UniProtKB">
        <authorList>
            <consortium name="RefSeq"/>
        </authorList>
    </citation>
    <scope>IDENTIFICATION</scope>
</reference>
<dbReference type="InterPro" id="IPR017972">
    <property type="entry name" value="Cyt_P450_CS"/>
</dbReference>
<keyword evidence="2 7" id="KW-0349">Heme</keyword>
<evidence type="ECO:0000256" key="6">
    <source>
        <dbReference type="ARBA" id="ARBA00023033"/>
    </source>
</evidence>
<dbReference type="SUPFAM" id="SSF48264">
    <property type="entry name" value="Cytochrome P450"/>
    <property type="match status" value="1"/>
</dbReference>
<dbReference type="InterPro" id="IPR002401">
    <property type="entry name" value="Cyt_P450_E_grp-I"/>
</dbReference>
<dbReference type="PROSITE" id="PS00086">
    <property type="entry name" value="CYTOCHROME_P450"/>
    <property type="match status" value="1"/>
</dbReference>
<organism evidence="9 10">
    <name type="scientific">Aplysia californica</name>
    <name type="common">California sea hare</name>
    <dbReference type="NCBI Taxonomy" id="6500"/>
    <lineage>
        <taxon>Eukaryota</taxon>
        <taxon>Metazoa</taxon>
        <taxon>Spiralia</taxon>
        <taxon>Lophotrochozoa</taxon>
        <taxon>Mollusca</taxon>
        <taxon>Gastropoda</taxon>
        <taxon>Heterobranchia</taxon>
        <taxon>Euthyneura</taxon>
        <taxon>Tectipleura</taxon>
        <taxon>Aplysiida</taxon>
        <taxon>Aplysioidea</taxon>
        <taxon>Aplysiidae</taxon>
        <taxon>Aplysia</taxon>
    </lineage>
</organism>
<comment type="similarity">
    <text evidence="1 7">Belongs to the cytochrome P450 family.</text>
</comment>
<evidence type="ECO:0000313" key="10">
    <source>
        <dbReference type="RefSeq" id="XP_005102593.1"/>
    </source>
</evidence>
<evidence type="ECO:0000256" key="3">
    <source>
        <dbReference type="ARBA" id="ARBA00022723"/>
    </source>
</evidence>
<sequence length="510" mass="58027">MISEYALILVALVSILFLALKLDLLSRKKKTTVPGPSLFEGLKDLSQSLGANNLHIVAAKWADKYGDLVSVNAVIRKVVFINCPALARKLVSDPSTRDLSNDRPPTYIGKEVFKGYQDIVTAPYGKDHSKRRRLFHNALKFYGEGVVSFEELMRNTSRQLSERLAKYPGNAPLLKELSDYICWVVGLLLKGEDTSQDDLDSLRKFIDTSNEVFIFEREIFLETFPYIEHVPGLKLKELVKGLKESNKEIKDKFLTSVRETYKKGGRTGIITDLLEQQEQLEKKGNVSDMSDEIVLCLILDIVAAANVTTAGTLTALFLLLIVNPKIQERIYAEICEVIGNDPPSFDHKRQMPYTEAVILETLRYSSVAPFLLPHYATDDINFEGHFIPKGTFLLLNSWYFHRREDLWDKPWTFNPDRFLDANGQLLPTEHPTRQNLVAFGTGRRACPGESFARVRMFFIVVTLVQQFRFLPPVGEELPSANPETWETKSVMLPHDYSCRVERRSAAENEM</sequence>
<keyword evidence="4 7" id="KW-0560">Oxidoreductase</keyword>
<dbReference type="InterPro" id="IPR036396">
    <property type="entry name" value="Cyt_P450_sf"/>
</dbReference>
<dbReference type="PRINTS" id="PR00385">
    <property type="entry name" value="P450"/>
</dbReference>
<dbReference type="Proteomes" id="UP000694888">
    <property type="component" value="Unplaced"/>
</dbReference>
<evidence type="ECO:0000256" key="7">
    <source>
        <dbReference type="RuleBase" id="RU000461"/>
    </source>
</evidence>
<evidence type="ECO:0000256" key="4">
    <source>
        <dbReference type="ARBA" id="ARBA00023002"/>
    </source>
</evidence>
<dbReference type="RefSeq" id="XP_005102593.1">
    <property type="nucleotide sequence ID" value="XM_005102536.2"/>
</dbReference>
<proteinExistence type="inferred from homology"/>
<keyword evidence="8" id="KW-1133">Transmembrane helix</keyword>
<evidence type="ECO:0000256" key="2">
    <source>
        <dbReference type="ARBA" id="ARBA00022617"/>
    </source>
</evidence>
<dbReference type="PANTHER" id="PTHR24289:SF1">
    <property type="entry name" value="STEROID 17-ALPHA-HYDROXYLASE_17,20 LYASE"/>
    <property type="match status" value="1"/>
</dbReference>